<dbReference type="EMBL" id="CP017831">
    <property type="protein sequence ID" value="AOZ96946.1"/>
    <property type="molecule type" value="Genomic_DNA"/>
</dbReference>
<dbReference type="NCBIfam" id="TIGR01003">
    <property type="entry name" value="PTS_HPr_family"/>
    <property type="match status" value="1"/>
</dbReference>
<keyword evidence="6" id="KW-1185">Reference proteome</keyword>
<sequence>MVSQVVKVTNEQGMHMRPASLFSQTVTPFTSDVKIVFNGTSYDAKSVMMLMSACIKCGAEIEIQCDGPDEQEALKKAVELVESGLGD</sequence>
<dbReference type="PROSITE" id="PS51350">
    <property type="entry name" value="PTS_HPR_DOM"/>
    <property type="match status" value="1"/>
</dbReference>
<evidence type="ECO:0000256" key="2">
    <source>
        <dbReference type="ARBA" id="ARBA00022490"/>
    </source>
</evidence>
<dbReference type="InterPro" id="IPR035895">
    <property type="entry name" value="HPr-like_sf"/>
</dbReference>
<name>A0A1D9P2W8_9FIRM</name>
<dbReference type="PANTHER" id="PTHR33705">
    <property type="entry name" value="PHOSPHOCARRIER PROTEIN HPR"/>
    <property type="match status" value="1"/>
</dbReference>
<evidence type="ECO:0000313" key="6">
    <source>
        <dbReference type="Proteomes" id="UP000179284"/>
    </source>
</evidence>
<accession>A0A1D9P2W8</accession>
<dbReference type="KEGG" id="bhu:bhn_I1913"/>
<gene>
    <name evidence="5" type="ORF">bhn_I1913</name>
</gene>
<evidence type="ECO:0000256" key="3">
    <source>
        <dbReference type="ARBA" id="ARBA00022683"/>
    </source>
</evidence>
<evidence type="ECO:0000256" key="1">
    <source>
        <dbReference type="ARBA" id="ARBA00004496"/>
    </source>
</evidence>
<organism evidence="5 6">
    <name type="scientific">Butyrivibrio hungatei</name>
    <dbReference type="NCBI Taxonomy" id="185008"/>
    <lineage>
        <taxon>Bacteria</taxon>
        <taxon>Bacillati</taxon>
        <taxon>Bacillota</taxon>
        <taxon>Clostridia</taxon>
        <taxon>Lachnospirales</taxon>
        <taxon>Lachnospiraceae</taxon>
        <taxon>Butyrivibrio</taxon>
    </lineage>
</organism>
<dbReference type="CDD" id="cd00367">
    <property type="entry name" value="PTS-HPr_like"/>
    <property type="match status" value="1"/>
</dbReference>
<dbReference type="GO" id="GO:0005737">
    <property type="term" value="C:cytoplasm"/>
    <property type="evidence" value="ECO:0007669"/>
    <property type="project" value="UniProtKB-SubCell"/>
</dbReference>
<evidence type="ECO:0000313" key="5">
    <source>
        <dbReference type="EMBL" id="AOZ96946.1"/>
    </source>
</evidence>
<dbReference type="InterPro" id="IPR050399">
    <property type="entry name" value="HPr"/>
</dbReference>
<dbReference type="Gene3D" id="3.30.1340.10">
    <property type="entry name" value="HPr-like"/>
    <property type="match status" value="1"/>
</dbReference>
<keyword evidence="3" id="KW-0598">Phosphotransferase system</keyword>
<dbReference type="SUPFAM" id="SSF55594">
    <property type="entry name" value="HPr-like"/>
    <property type="match status" value="1"/>
</dbReference>
<dbReference type="AlphaFoldDB" id="A0A1D9P2W8"/>
<dbReference type="PANTHER" id="PTHR33705:SF2">
    <property type="entry name" value="PHOSPHOCARRIER PROTEIN NPR"/>
    <property type="match status" value="1"/>
</dbReference>
<keyword evidence="2" id="KW-0963">Cytoplasm</keyword>
<proteinExistence type="predicted"/>
<dbReference type="InterPro" id="IPR000032">
    <property type="entry name" value="HPr-like"/>
</dbReference>
<reference evidence="6" key="1">
    <citation type="submission" date="2016-10" db="EMBL/GenBank/DDBJ databases">
        <title>The complete genome sequence of the rumen bacterium Butyrivibrio hungatei MB2003.</title>
        <authorList>
            <person name="Palevich N."/>
            <person name="Kelly W.J."/>
            <person name="Leahy S.C."/>
            <person name="Altermann E."/>
            <person name="Rakonjac J."/>
            <person name="Attwood G.T."/>
        </authorList>
    </citation>
    <scope>NUCLEOTIDE SEQUENCE [LARGE SCALE GENOMIC DNA]</scope>
    <source>
        <strain evidence="6">MB2003</strain>
    </source>
</reference>
<comment type="subcellular location">
    <subcellularLocation>
        <location evidence="1">Cytoplasm</location>
    </subcellularLocation>
</comment>
<feature type="domain" description="HPr" evidence="4">
    <location>
        <begin position="1"/>
        <end position="87"/>
    </location>
</feature>
<dbReference type="GO" id="GO:0009401">
    <property type="term" value="P:phosphoenolpyruvate-dependent sugar phosphotransferase system"/>
    <property type="evidence" value="ECO:0007669"/>
    <property type="project" value="UniProtKB-KW"/>
</dbReference>
<protein>
    <submittedName>
        <fullName evidence="5">Phosphocarrier HPr family</fullName>
    </submittedName>
</protein>
<dbReference type="Proteomes" id="UP000179284">
    <property type="component" value="Chromosome I"/>
</dbReference>
<dbReference type="RefSeq" id="WP_071176598.1">
    <property type="nucleotide sequence ID" value="NZ_CP017831.1"/>
</dbReference>
<dbReference type="PRINTS" id="PR00107">
    <property type="entry name" value="PHOSPHOCPHPR"/>
</dbReference>
<evidence type="ECO:0000259" key="4">
    <source>
        <dbReference type="PROSITE" id="PS51350"/>
    </source>
</evidence>
<dbReference type="OrthoDB" id="9809047at2"/>
<dbReference type="Pfam" id="PF00381">
    <property type="entry name" value="PTS-HPr"/>
    <property type="match status" value="1"/>
</dbReference>